<evidence type="ECO:0000256" key="3">
    <source>
        <dbReference type="ARBA" id="ARBA00022448"/>
    </source>
</evidence>
<evidence type="ECO:0000256" key="8">
    <source>
        <dbReference type="ARBA" id="ARBA00025771"/>
    </source>
</evidence>
<evidence type="ECO:0000256" key="7">
    <source>
        <dbReference type="ARBA" id="ARBA00023136"/>
    </source>
</evidence>
<sequence>MSGRNDSLLFLIFCSLGVFFSYFFYGILQETITQTNYGGKKGEFTFIKPTLFIQCLINAAFAYTVLNFRPETKPNISPKDYALCAMCYIGAMFSSNASLRYVNYPTQVVGKSIKPIPVMLLNVLWARKRYPLRRYLFVGMITVGVILFMYKGDVAFKSGARDGFGRGHLLLLLSLGLDGLTGGMQEDFRSRAQIGTYSLMLNLNAWSLLYLAIAIVSTGEVGPFFIFVEKYPRAIFNILLFGVVSAIGQMFIYTMIVGFGSLVCSIATTTRKFFTVLASVVLFGHTLSIHQVVGAGLVFMGLLADQILSKQHHALRPASLPQAPIHLTPPARSRTKRDNVTIFSGLYCPRMASQTVQSYLAECTDKHVLSTKLAIAEPETVVGNILQPPWDEIFAAHLRCLWAIDLNNHEEACACQLVLVKYPFTLTKVFSEAKEENWMLPVVVAAAVDLRRFAHALDVLRKKKVGDSDSAYGSHLERVAQAIMKLFQICAADSIAQRVTYNYYVGRKAMFDGDLKMDICLTFAFERCLASSKANKRLILIYLIPVRMLLGILPHNTLLQKYKLEEFEGISNAVKTGNLRKLNEELERNEAFFISCGIYLILEKLKMITYRNLFKQIAGILKTHLLPVPAFTEALKMMGVEDIDTDETECILANLIYEGKIKGYLAHQQQKLVVSKIQPFPSLSEKVLRGLVVADEDVLDFPEDGVATPTEMYATLKAVSGASDTYRNCTEIFLQLVNSRSSEDDAVHIVRLQAPG</sequence>
<evidence type="ECO:0000256" key="10">
    <source>
        <dbReference type="SAM" id="Phobius"/>
    </source>
</evidence>
<comment type="subcellular location">
    <subcellularLocation>
        <location evidence="1">Endoplasmic reticulum membrane</location>
        <topology evidence="1">Multi-pass membrane protein</topology>
    </subcellularLocation>
</comment>
<dbReference type="PANTHER" id="PTHR10778">
    <property type="entry name" value="SOLUTE CARRIER FAMILY 35 MEMBER B"/>
    <property type="match status" value="1"/>
</dbReference>
<organism evidence="12 13">
    <name type="scientific">Echinococcus granulosus</name>
    <name type="common">Hydatid tapeworm</name>
    <dbReference type="NCBI Taxonomy" id="6210"/>
    <lineage>
        <taxon>Eukaryota</taxon>
        <taxon>Metazoa</taxon>
        <taxon>Spiralia</taxon>
        <taxon>Lophotrochozoa</taxon>
        <taxon>Platyhelminthes</taxon>
        <taxon>Cestoda</taxon>
        <taxon>Eucestoda</taxon>
        <taxon>Cyclophyllidea</taxon>
        <taxon>Taeniidae</taxon>
        <taxon>Echinococcus</taxon>
        <taxon>Echinococcus granulosus group</taxon>
    </lineage>
</organism>
<evidence type="ECO:0000256" key="6">
    <source>
        <dbReference type="ARBA" id="ARBA00022989"/>
    </source>
</evidence>
<gene>
    <name evidence="12" type="ORF">EGR_01288</name>
</gene>
<feature type="transmembrane region" description="Helical" evidence="10">
    <location>
        <begin position="7"/>
        <end position="28"/>
    </location>
</feature>
<feature type="domain" description="PCI" evidence="11">
    <location>
        <begin position="496"/>
        <end position="679"/>
    </location>
</feature>
<dbReference type="PROSITE" id="PS50250">
    <property type="entry name" value="PCI"/>
    <property type="match status" value="1"/>
</dbReference>
<dbReference type="EMBL" id="APAU02000005">
    <property type="protein sequence ID" value="EUB63665.1"/>
    <property type="molecule type" value="Genomic_DNA"/>
</dbReference>
<evidence type="ECO:0000313" key="13">
    <source>
        <dbReference type="Proteomes" id="UP000019149"/>
    </source>
</evidence>
<comment type="similarity">
    <text evidence="8">Belongs to the CSN12 family.</text>
</comment>
<evidence type="ECO:0000256" key="2">
    <source>
        <dbReference type="ARBA" id="ARBA00010694"/>
    </source>
</evidence>
<evidence type="ECO:0000313" key="12">
    <source>
        <dbReference type="EMBL" id="EUB63665.1"/>
    </source>
</evidence>
<dbReference type="SMART" id="SM00753">
    <property type="entry name" value="PAM"/>
    <property type="match status" value="1"/>
</dbReference>
<name>W6UPV6_ECHGR</name>
<accession>W6UPV6</accession>
<dbReference type="STRING" id="6210.W6UPV6"/>
<keyword evidence="7 10" id="KW-0472">Membrane</keyword>
<feature type="transmembrane region" description="Helical" evidence="10">
    <location>
        <begin position="234"/>
        <end position="264"/>
    </location>
</feature>
<keyword evidence="4 10" id="KW-0812">Transmembrane</keyword>
<feature type="transmembrane region" description="Helical" evidence="10">
    <location>
        <begin position="135"/>
        <end position="152"/>
    </location>
</feature>
<dbReference type="PANTHER" id="PTHR10778:SF10">
    <property type="entry name" value="SOLUTE CARRIER FAMILY 35 MEMBER B1"/>
    <property type="match status" value="1"/>
</dbReference>
<dbReference type="InterPro" id="IPR013657">
    <property type="entry name" value="SCL35B1-4/HUT1"/>
</dbReference>
<dbReference type="AlphaFoldDB" id="W6UPV6"/>
<dbReference type="GeneID" id="36337003"/>
<evidence type="ECO:0000256" key="9">
    <source>
        <dbReference type="ARBA" id="ARBA00033214"/>
    </source>
</evidence>
<keyword evidence="5" id="KW-0256">Endoplasmic reticulum</keyword>
<dbReference type="OrthoDB" id="78344at2759"/>
<keyword evidence="13" id="KW-1185">Reference proteome</keyword>
<dbReference type="Gene3D" id="1.10.10.10">
    <property type="entry name" value="Winged helix-like DNA-binding domain superfamily/Winged helix DNA-binding domain"/>
    <property type="match status" value="1"/>
</dbReference>
<dbReference type="GO" id="GO:0005789">
    <property type="term" value="C:endoplasmic reticulum membrane"/>
    <property type="evidence" value="ECO:0007669"/>
    <property type="project" value="UniProtKB-SubCell"/>
</dbReference>
<dbReference type="GO" id="GO:0000139">
    <property type="term" value="C:Golgi membrane"/>
    <property type="evidence" value="ECO:0007669"/>
    <property type="project" value="TreeGrafter"/>
</dbReference>
<dbReference type="GO" id="GO:0005460">
    <property type="term" value="F:UDP-glucose transmembrane transporter activity"/>
    <property type="evidence" value="ECO:0007669"/>
    <property type="project" value="TreeGrafter"/>
</dbReference>
<dbReference type="KEGG" id="egl:EGR_01288"/>
<dbReference type="InterPro" id="IPR000717">
    <property type="entry name" value="PCI_dom"/>
</dbReference>
<dbReference type="GO" id="GO:0005459">
    <property type="term" value="F:UDP-galactose transmembrane transporter activity"/>
    <property type="evidence" value="ECO:0007669"/>
    <property type="project" value="TreeGrafter"/>
</dbReference>
<dbReference type="InterPro" id="IPR037185">
    <property type="entry name" value="EmrE-like"/>
</dbReference>
<comment type="similarity">
    <text evidence="2">Belongs to the nucleotide-sugar transporter family. SLC35B subfamily.</text>
</comment>
<dbReference type="SUPFAM" id="SSF103481">
    <property type="entry name" value="Multidrug resistance efflux transporter EmrE"/>
    <property type="match status" value="1"/>
</dbReference>
<feature type="transmembrane region" description="Helical" evidence="10">
    <location>
        <begin position="205"/>
        <end position="228"/>
    </location>
</feature>
<protein>
    <recommendedName>
        <fullName evidence="9">CSN12-like protein</fullName>
    </recommendedName>
</protein>
<dbReference type="CTD" id="36337003"/>
<feature type="transmembrane region" description="Helical" evidence="10">
    <location>
        <begin position="164"/>
        <end position="184"/>
    </location>
</feature>
<evidence type="ECO:0000256" key="5">
    <source>
        <dbReference type="ARBA" id="ARBA00022824"/>
    </source>
</evidence>
<feature type="transmembrane region" description="Helical" evidence="10">
    <location>
        <begin position="276"/>
        <end position="303"/>
    </location>
</feature>
<evidence type="ECO:0000259" key="11">
    <source>
        <dbReference type="PROSITE" id="PS50250"/>
    </source>
</evidence>
<dbReference type="InterPro" id="IPR036388">
    <property type="entry name" value="WH-like_DNA-bd_sf"/>
</dbReference>
<dbReference type="RefSeq" id="XP_024354861.1">
    <property type="nucleotide sequence ID" value="XM_024490537.1"/>
</dbReference>
<keyword evidence="3" id="KW-0813">Transport</keyword>
<reference evidence="12 13" key="1">
    <citation type="journal article" date="2013" name="Nat. Genet.">
        <title>The genome of the hydatid tapeworm Echinococcus granulosus.</title>
        <authorList>
            <person name="Zheng H."/>
            <person name="Zhang W."/>
            <person name="Zhang L."/>
            <person name="Zhang Z."/>
            <person name="Li J."/>
            <person name="Lu G."/>
            <person name="Zhu Y."/>
            <person name="Wang Y."/>
            <person name="Huang Y."/>
            <person name="Liu J."/>
            <person name="Kang H."/>
            <person name="Chen J."/>
            <person name="Wang L."/>
            <person name="Chen A."/>
            <person name="Yu S."/>
            <person name="Gao Z."/>
            <person name="Jin L."/>
            <person name="Gu W."/>
            <person name="Wang Z."/>
            <person name="Zhao L."/>
            <person name="Shi B."/>
            <person name="Wen H."/>
            <person name="Lin R."/>
            <person name="Jones M.K."/>
            <person name="Brejova B."/>
            <person name="Vinar T."/>
            <person name="Zhao G."/>
            <person name="McManus D.P."/>
            <person name="Chen Z."/>
            <person name="Zhou Y."/>
            <person name="Wang S."/>
        </authorList>
    </citation>
    <scope>NUCLEOTIDE SEQUENCE [LARGE SCALE GENOMIC DNA]</scope>
</reference>
<feature type="transmembrane region" description="Helical" evidence="10">
    <location>
        <begin position="51"/>
        <end position="69"/>
    </location>
</feature>
<dbReference type="OMA" id="EACACQL"/>
<dbReference type="Pfam" id="PF01399">
    <property type="entry name" value="PCI"/>
    <property type="match status" value="1"/>
</dbReference>
<keyword evidence="6 10" id="KW-1133">Transmembrane helix</keyword>
<comment type="caution">
    <text evidence="12">The sequence shown here is derived from an EMBL/GenBank/DDBJ whole genome shotgun (WGS) entry which is preliminary data.</text>
</comment>
<evidence type="ECO:0000256" key="1">
    <source>
        <dbReference type="ARBA" id="ARBA00004477"/>
    </source>
</evidence>
<proteinExistence type="inferred from homology"/>
<dbReference type="Proteomes" id="UP000019149">
    <property type="component" value="Unassembled WGS sequence"/>
</dbReference>
<evidence type="ECO:0000256" key="4">
    <source>
        <dbReference type="ARBA" id="ARBA00022692"/>
    </source>
</evidence>
<dbReference type="Pfam" id="PF08449">
    <property type="entry name" value="UAA"/>
    <property type="match status" value="1"/>
</dbReference>
<dbReference type="FunFam" id="1.10.10.10:FF:000146">
    <property type="entry name" value="PCI domain-containing protein 2 homolog"/>
    <property type="match status" value="1"/>
</dbReference>